<sequence>TIRFFNRTEYYTLHGTDAVFAAKEVFRTTSFIKKIGSGADSLDSLIVNKSQFETFVRDLLLVKHYRVEVYVNKGSKSGSNWALEYKGSPGNLSQFEEILFTNSDQTERTAVIGIKFGGDSKVIGIALVDVGEQCFYATEFPDDEYMTNLEAMVVQYGPKECLISGENSPEAINVKKVVERCGVLVTSRKKSDFSTDGLVQDLNRLLKFKDGQQQNSNTLPQMNLTNAMSALAAVIKYLELSSDSENHSQFELTNLDQGKFVHLDSAAVSALSITPSCPGAGTGSHTVMGLLDRCRTSHGHRLLQQWVRQPLKDINLIAERHDIVQLLAEETLLRQSLYEEHLRKIPDFQMLSKRLQRKKASLQDCYRIYQGVLRIPQLVECLEEYCENGKNSTVTTVLIEPLKEHLGDMEKYREMMVSTLDMSLVDKGEFLVKAEFDEDLQNLREKMDDLEESMKRELNRVARDLGLEPNKSLKLESNSQFGYFFRVTLKEEKSIRNNKEYTQLDATKSGVRFRSTKLSSVNEDYLEVREDYLKHQESVEKEIISIAVGYCDTLHKLSHILAKLDVLCSFAVVSVGAPKPYVRPKMRPSGSGVLKLVQARHPCLELIDSVSYIPNDIEFEQDRCTFCIITGPNMGGKSTYIRSMGVIALLAHIGCLVPCDSAEISVIDAILARVGANDSQIKGMSTFMVEMVETASILKTATSNSLVIIDELGRGTSTYEGCGIAWAIAEYLAKDVKSFCLFATHFHELTRLEEEIPTLRNFHVTAVTSDDSLTLLYQVKPGACDQSFGIHVAHMAKFPDHVIADAKRKLSELEDYQSAIVADSDSKKRKIVKVIP</sequence>
<dbReference type="GO" id="GO:0005634">
    <property type="term" value="C:nucleus"/>
    <property type="evidence" value="ECO:0007669"/>
    <property type="project" value="UniProtKB-SubCell"/>
</dbReference>
<comment type="similarity">
    <text evidence="2 11">Belongs to the DNA mismatch repair MutS family.</text>
</comment>
<feature type="domain" description="DNA mismatch repair proteins mutS family" evidence="13">
    <location>
        <begin position="705"/>
        <end position="721"/>
    </location>
</feature>
<keyword evidence="15" id="KW-1185">Reference proteome</keyword>
<dbReference type="Pfam" id="PF05188">
    <property type="entry name" value="MutS_II"/>
    <property type="match status" value="1"/>
</dbReference>
<dbReference type="InterPro" id="IPR007695">
    <property type="entry name" value="DNA_mismatch_repair_MutS-lik_N"/>
</dbReference>
<feature type="coiled-coil region" evidence="12">
    <location>
        <begin position="433"/>
        <end position="460"/>
    </location>
</feature>
<evidence type="ECO:0000256" key="7">
    <source>
        <dbReference type="ARBA" id="ARBA00023125"/>
    </source>
</evidence>
<dbReference type="InterPro" id="IPR011184">
    <property type="entry name" value="DNA_mismatch_repair_Msh2"/>
</dbReference>
<evidence type="ECO:0000256" key="10">
    <source>
        <dbReference type="ARBA" id="ARBA00073545"/>
    </source>
</evidence>
<dbReference type="PIRSF" id="PIRSF005813">
    <property type="entry name" value="MSH2"/>
    <property type="match status" value="1"/>
</dbReference>
<dbReference type="SUPFAM" id="SSF48334">
    <property type="entry name" value="DNA repair protein MutS, domain III"/>
    <property type="match status" value="1"/>
</dbReference>
<dbReference type="Gene3D" id="1.10.1420.10">
    <property type="match status" value="2"/>
</dbReference>
<dbReference type="Gene3D" id="3.40.50.300">
    <property type="entry name" value="P-loop containing nucleotide triphosphate hydrolases"/>
    <property type="match status" value="1"/>
</dbReference>
<evidence type="ECO:0000313" key="15">
    <source>
        <dbReference type="Proteomes" id="UP001558652"/>
    </source>
</evidence>
<dbReference type="GO" id="GO:0006298">
    <property type="term" value="P:mismatch repair"/>
    <property type="evidence" value="ECO:0007669"/>
    <property type="project" value="UniProtKB-ARBA"/>
</dbReference>
<dbReference type="FunFam" id="3.40.50.300:FF:001115">
    <property type="entry name" value="DNA mismatch repair protein MSH2"/>
    <property type="match status" value="1"/>
</dbReference>
<dbReference type="Pfam" id="PF00488">
    <property type="entry name" value="MutS_V"/>
    <property type="match status" value="1"/>
</dbReference>
<dbReference type="InterPro" id="IPR027417">
    <property type="entry name" value="P-loop_NTPase"/>
</dbReference>
<evidence type="ECO:0000256" key="2">
    <source>
        <dbReference type="ARBA" id="ARBA00006271"/>
    </source>
</evidence>
<evidence type="ECO:0000256" key="8">
    <source>
        <dbReference type="ARBA" id="ARBA00023204"/>
    </source>
</evidence>
<feature type="non-terminal residue" evidence="14">
    <location>
        <position position="1"/>
    </location>
</feature>
<dbReference type="GO" id="GO:0043570">
    <property type="term" value="P:maintenance of DNA repeat elements"/>
    <property type="evidence" value="ECO:0007669"/>
    <property type="project" value="UniProtKB-ARBA"/>
</dbReference>
<dbReference type="InterPro" id="IPR007860">
    <property type="entry name" value="DNA_mmatch_repair_MutS_con_dom"/>
</dbReference>
<dbReference type="PANTHER" id="PTHR11361">
    <property type="entry name" value="DNA MISMATCH REPAIR PROTEIN MUTS FAMILY MEMBER"/>
    <property type="match status" value="1"/>
</dbReference>
<evidence type="ECO:0000256" key="9">
    <source>
        <dbReference type="ARBA" id="ARBA00023242"/>
    </source>
</evidence>
<keyword evidence="7 11" id="KW-0238">DNA-binding</keyword>
<dbReference type="PANTHER" id="PTHR11361:SF35">
    <property type="entry name" value="DNA MISMATCH REPAIR PROTEIN MSH2"/>
    <property type="match status" value="1"/>
</dbReference>
<dbReference type="InterPro" id="IPR007861">
    <property type="entry name" value="DNA_mismatch_repair_MutS_clamp"/>
</dbReference>
<dbReference type="InterPro" id="IPR000432">
    <property type="entry name" value="DNA_mismatch_repair_MutS_C"/>
</dbReference>
<keyword evidence="8 11" id="KW-0234">DNA repair</keyword>
<organism evidence="14 15">
    <name type="scientific">Ranatra chinensis</name>
    <dbReference type="NCBI Taxonomy" id="642074"/>
    <lineage>
        <taxon>Eukaryota</taxon>
        <taxon>Metazoa</taxon>
        <taxon>Ecdysozoa</taxon>
        <taxon>Arthropoda</taxon>
        <taxon>Hexapoda</taxon>
        <taxon>Insecta</taxon>
        <taxon>Pterygota</taxon>
        <taxon>Neoptera</taxon>
        <taxon>Paraneoptera</taxon>
        <taxon>Hemiptera</taxon>
        <taxon>Heteroptera</taxon>
        <taxon>Panheteroptera</taxon>
        <taxon>Nepomorpha</taxon>
        <taxon>Nepidae</taxon>
        <taxon>Ranatrinae</taxon>
        <taxon>Ranatra</taxon>
    </lineage>
</organism>
<dbReference type="Pfam" id="PF05192">
    <property type="entry name" value="MutS_III"/>
    <property type="match status" value="1"/>
</dbReference>
<accession>A0ABD0YK69</accession>
<evidence type="ECO:0000313" key="14">
    <source>
        <dbReference type="EMBL" id="KAL1131589.1"/>
    </source>
</evidence>
<dbReference type="GO" id="GO:0003677">
    <property type="term" value="F:DNA binding"/>
    <property type="evidence" value="ECO:0007669"/>
    <property type="project" value="UniProtKB-KW"/>
</dbReference>
<reference evidence="14 15" key="1">
    <citation type="submission" date="2024-07" db="EMBL/GenBank/DDBJ databases">
        <title>Chromosome-level genome assembly of the water stick insect Ranatra chinensis (Heteroptera: Nepidae).</title>
        <authorList>
            <person name="Liu X."/>
        </authorList>
    </citation>
    <scope>NUCLEOTIDE SEQUENCE [LARGE SCALE GENOMIC DNA]</scope>
    <source>
        <strain evidence="14">Cailab_2021Rc</strain>
        <tissue evidence="14">Muscle</tissue>
    </source>
</reference>
<name>A0ABD0YK69_9HEMI</name>
<dbReference type="FunFam" id="3.30.420.110:FF:000002">
    <property type="entry name" value="DNA mismatch repair protein"/>
    <property type="match status" value="1"/>
</dbReference>
<dbReference type="SUPFAM" id="SSF52540">
    <property type="entry name" value="P-loop containing nucleoside triphosphate hydrolases"/>
    <property type="match status" value="1"/>
</dbReference>
<dbReference type="Pfam" id="PF01624">
    <property type="entry name" value="MutS_I"/>
    <property type="match status" value="1"/>
</dbReference>
<keyword evidence="5 11" id="KW-0227">DNA damage</keyword>
<evidence type="ECO:0000256" key="3">
    <source>
        <dbReference type="ARBA" id="ARBA00019549"/>
    </source>
</evidence>
<evidence type="ECO:0000256" key="1">
    <source>
        <dbReference type="ARBA" id="ARBA00004123"/>
    </source>
</evidence>
<evidence type="ECO:0000256" key="12">
    <source>
        <dbReference type="SAM" id="Coils"/>
    </source>
</evidence>
<keyword evidence="6" id="KW-0067">ATP-binding</keyword>
<dbReference type="SMART" id="SM00533">
    <property type="entry name" value="MUTSd"/>
    <property type="match status" value="1"/>
</dbReference>
<evidence type="ECO:0000259" key="13">
    <source>
        <dbReference type="PROSITE" id="PS00486"/>
    </source>
</evidence>
<dbReference type="Proteomes" id="UP001558652">
    <property type="component" value="Unassembled WGS sequence"/>
</dbReference>
<evidence type="ECO:0000256" key="5">
    <source>
        <dbReference type="ARBA" id="ARBA00022763"/>
    </source>
</evidence>
<dbReference type="InterPro" id="IPR036187">
    <property type="entry name" value="DNA_mismatch_repair_MutS_sf"/>
</dbReference>
<dbReference type="GO" id="GO:0005524">
    <property type="term" value="F:ATP binding"/>
    <property type="evidence" value="ECO:0007669"/>
    <property type="project" value="UniProtKB-KW"/>
</dbReference>
<keyword evidence="4 11" id="KW-0547">Nucleotide-binding</keyword>
<dbReference type="Gene3D" id="3.40.1170.10">
    <property type="entry name" value="DNA repair protein MutS, domain I"/>
    <property type="match status" value="1"/>
</dbReference>
<gene>
    <name evidence="14" type="ORF">AAG570_011203</name>
</gene>
<dbReference type="NCBIfam" id="NF003810">
    <property type="entry name" value="PRK05399.1"/>
    <property type="match status" value="1"/>
</dbReference>
<dbReference type="EMBL" id="JBFDAA010000006">
    <property type="protein sequence ID" value="KAL1131589.1"/>
    <property type="molecule type" value="Genomic_DNA"/>
</dbReference>
<evidence type="ECO:0000256" key="6">
    <source>
        <dbReference type="ARBA" id="ARBA00022840"/>
    </source>
</evidence>
<dbReference type="FunFam" id="1.10.1420.10:FF:000003">
    <property type="entry name" value="DNA mismatch repair protein"/>
    <property type="match status" value="1"/>
</dbReference>
<dbReference type="InterPro" id="IPR016151">
    <property type="entry name" value="DNA_mismatch_repair_MutS_N"/>
</dbReference>
<dbReference type="InterPro" id="IPR007696">
    <property type="entry name" value="DNA_mismatch_repair_MutS_core"/>
</dbReference>
<comment type="caution">
    <text evidence="14">The sequence shown here is derived from an EMBL/GenBank/DDBJ whole genome shotgun (WGS) entry which is preliminary data.</text>
</comment>
<proteinExistence type="inferred from homology"/>
<dbReference type="PROSITE" id="PS00486">
    <property type="entry name" value="DNA_MISMATCH_REPAIR_2"/>
    <property type="match status" value="1"/>
</dbReference>
<dbReference type="SMART" id="SM00534">
    <property type="entry name" value="MUTSac"/>
    <property type="match status" value="1"/>
</dbReference>
<keyword evidence="9" id="KW-0539">Nucleus</keyword>
<evidence type="ECO:0000256" key="11">
    <source>
        <dbReference type="RuleBase" id="RU003756"/>
    </source>
</evidence>
<keyword evidence="12" id="KW-0175">Coiled coil</keyword>
<dbReference type="Gene3D" id="3.30.420.110">
    <property type="entry name" value="MutS, connector domain"/>
    <property type="match status" value="1"/>
</dbReference>
<dbReference type="AlphaFoldDB" id="A0ABD0YK69"/>
<protein>
    <recommendedName>
        <fullName evidence="10">DNA mismatch repair protein MSH2</fullName>
    </recommendedName>
    <alternativeName>
        <fullName evidence="3">DNA mismatch repair protein Msh2</fullName>
    </alternativeName>
</protein>
<comment type="function">
    <text evidence="11">Component of the post-replicative DNA mismatch repair system (MMR).</text>
</comment>
<dbReference type="Pfam" id="PF05190">
    <property type="entry name" value="MutS_IV"/>
    <property type="match status" value="1"/>
</dbReference>
<comment type="subcellular location">
    <subcellularLocation>
        <location evidence="1">Nucleus</location>
    </subcellularLocation>
</comment>
<dbReference type="InterPro" id="IPR036678">
    <property type="entry name" value="MutS_con_dom_sf"/>
</dbReference>
<evidence type="ECO:0000256" key="4">
    <source>
        <dbReference type="ARBA" id="ARBA00022741"/>
    </source>
</evidence>
<dbReference type="InterPro" id="IPR045076">
    <property type="entry name" value="MutS"/>
</dbReference>
<dbReference type="SUPFAM" id="SSF53150">
    <property type="entry name" value="DNA repair protein MutS, domain II"/>
    <property type="match status" value="1"/>
</dbReference>